<evidence type="ECO:0000256" key="4">
    <source>
        <dbReference type="ARBA" id="ARBA00022679"/>
    </source>
</evidence>
<dbReference type="SUPFAM" id="SSF55874">
    <property type="entry name" value="ATPase domain of HSP90 chaperone/DNA topoisomerase II/histidine kinase"/>
    <property type="match status" value="1"/>
</dbReference>
<protein>
    <recommendedName>
        <fullName evidence="2">histidine kinase</fullName>
        <ecNumber evidence="2">2.7.13.3</ecNumber>
    </recommendedName>
</protein>
<dbReference type="InterPro" id="IPR035965">
    <property type="entry name" value="PAS-like_dom_sf"/>
</dbReference>
<dbReference type="STRING" id="1075417.SAMN05421823_113121"/>
<dbReference type="SMART" id="SM00387">
    <property type="entry name" value="HATPase_c"/>
    <property type="match status" value="1"/>
</dbReference>
<evidence type="ECO:0000259" key="7">
    <source>
        <dbReference type="PROSITE" id="PS50109"/>
    </source>
</evidence>
<dbReference type="InterPro" id="IPR036097">
    <property type="entry name" value="HisK_dim/P_sf"/>
</dbReference>
<feature type="domain" description="PAC" evidence="8">
    <location>
        <begin position="84"/>
        <end position="134"/>
    </location>
</feature>
<dbReference type="OrthoDB" id="9757990at2"/>
<dbReference type="Proteomes" id="UP000198510">
    <property type="component" value="Unassembled WGS sequence"/>
</dbReference>
<gene>
    <name evidence="9" type="ORF">SAMN05421823_113121</name>
</gene>
<evidence type="ECO:0000256" key="5">
    <source>
        <dbReference type="ARBA" id="ARBA00022777"/>
    </source>
</evidence>
<dbReference type="InterPro" id="IPR050736">
    <property type="entry name" value="Sensor_HK_Regulatory"/>
</dbReference>
<dbReference type="NCBIfam" id="TIGR00229">
    <property type="entry name" value="sensory_box"/>
    <property type="match status" value="1"/>
</dbReference>
<dbReference type="CDD" id="cd00075">
    <property type="entry name" value="HATPase"/>
    <property type="match status" value="1"/>
</dbReference>
<keyword evidence="5 9" id="KW-0418">Kinase</keyword>
<dbReference type="InterPro" id="IPR036890">
    <property type="entry name" value="HATPase_C_sf"/>
</dbReference>
<keyword evidence="3" id="KW-0597">Phosphoprotein</keyword>
<keyword evidence="6" id="KW-0902">Two-component regulatory system</keyword>
<dbReference type="InterPro" id="IPR000700">
    <property type="entry name" value="PAS-assoc_C"/>
</dbReference>
<dbReference type="InterPro" id="IPR003594">
    <property type="entry name" value="HATPase_dom"/>
</dbReference>
<dbReference type="GO" id="GO:0000155">
    <property type="term" value="F:phosphorelay sensor kinase activity"/>
    <property type="evidence" value="ECO:0007669"/>
    <property type="project" value="InterPro"/>
</dbReference>
<dbReference type="EC" id="2.7.13.3" evidence="2"/>
<dbReference type="Gene3D" id="3.30.450.20">
    <property type="entry name" value="PAS domain"/>
    <property type="match status" value="1"/>
</dbReference>
<accession>A0A1G9T8L9</accession>
<dbReference type="InterPro" id="IPR005467">
    <property type="entry name" value="His_kinase_dom"/>
</dbReference>
<organism evidence="9 10">
    <name type="scientific">Catalinimonas alkaloidigena</name>
    <dbReference type="NCBI Taxonomy" id="1075417"/>
    <lineage>
        <taxon>Bacteria</taxon>
        <taxon>Pseudomonadati</taxon>
        <taxon>Bacteroidota</taxon>
        <taxon>Cytophagia</taxon>
        <taxon>Cytophagales</taxon>
        <taxon>Catalimonadaceae</taxon>
        <taxon>Catalinimonas</taxon>
    </lineage>
</organism>
<dbReference type="AlphaFoldDB" id="A0A1G9T8L9"/>
<comment type="catalytic activity">
    <reaction evidence="1">
        <text>ATP + protein L-histidine = ADP + protein N-phospho-L-histidine.</text>
        <dbReference type="EC" id="2.7.13.3"/>
    </reaction>
</comment>
<keyword evidence="4" id="KW-0808">Transferase</keyword>
<dbReference type="PROSITE" id="PS50113">
    <property type="entry name" value="PAC"/>
    <property type="match status" value="1"/>
</dbReference>
<evidence type="ECO:0000313" key="10">
    <source>
        <dbReference type="Proteomes" id="UP000198510"/>
    </source>
</evidence>
<dbReference type="Gene3D" id="1.10.287.130">
    <property type="match status" value="1"/>
</dbReference>
<evidence type="ECO:0000256" key="1">
    <source>
        <dbReference type="ARBA" id="ARBA00000085"/>
    </source>
</evidence>
<dbReference type="EMBL" id="FNFO01000013">
    <property type="protein sequence ID" value="SDM43960.1"/>
    <property type="molecule type" value="Genomic_DNA"/>
</dbReference>
<evidence type="ECO:0000256" key="6">
    <source>
        <dbReference type="ARBA" id="ARBA00023012"/>
    </source>
</evidence>
<evidence type="ECO:0000256" key="3">
    <source>
        <dbReference type="ARBA" id="ARBA00022553"/>
    </source>
</evidence>
<dbReference type="SUPFAM" id="SSF55785">
    <property type="entry name" value="PYP-like sensor domain (PAS domain)"/>
    <property type="match status" value="1"/>
</dbReference>
<feature type="domain" description="Histidine kinase" evidence="7">
    <location>
        <begin position="145"/>
        <end position="363"/>
    </location>
</feature>
<dbReference type="Gene3D" id="3.30.565.10">
    <property type="entry name" value="Histidine kinase-like ATPase, C-terminal domain"/>
    <property type="match status" value="1"/>
</dbReference>
<name>A0A1G9T8L9_9BACT</name>
<sequence>MHTSAPQQHLLLSRLAEHTSYLIFAYEVSTRSFLYANPAFERIWQADGAISLKTPDSLLMRVHADDRTFVHEKFEELLQGKSVEELEFRVQPTEGNERWICLIPTLLSGENGPVISAIGEDITKLKLNAEKLRKFAAKKNSVLEILSHDLANPLATIQSLSALLTDRTKALGNEKVDRLVGLIAETSARSIDLIRNFVATEFLESVEVDLLKERVDLLKCLRQVLEQYQHSEKNIGKTFRLEAQQESVFLHLDEVKFMQVINNLLSNAIKFTDDAGIITLRVEEQPDQVLITVADNGIGIPADMQEGLFERFPKARRRGLKGEPSTGLGMSIIHNIVAWHGGTIRFESQENVGTTFYITLPKE</sequence>
<proteinExistence type="predicted"/>
<dbReference type="SUPFAM" id="SSF47384">
    <property type="entry name" value="Homodimeric domain of signal transducing histidine kinase"/>
    <property type="match status" value="1"/>
</dbReference>
<dbReference type="RefSeq" id="WP_089687668.1">
    <property type="nucleotide sequence ID" value="NZ_FNFO01000013.1"/>
</dbReference>
<reference evidence="9 10" key="1">
    <citation type="submission" date="2016-10" db="EMBL/GenBank/DDBJ databases">
        <authorList>
            <person name="de Groot N.N."/>
        </authorList>
    </citation>
    <scope>NUCLEOTIDE SEQUENCE [LARGE SCALE GENOMIC DNA]</scope>
    <source>
        <strain evidence="9 10">DSM 25186</strain>
    </source>
</reference>
<dbReference type="InterPro" id="IPR000014">
    <property type="entry name" value="PAS"/>
</dbReference>
<dbReference type="InterPro" id="IPR004358">
    <property type="entry name" value="Sig_transdc_His_kin-like_C"/>
</dbReference>
<dbReference type="PRINTS" id="PR00344">
    <property type="entry name" value="BCTRLSENSOR"/>
</dbReference>
<dbReference type="Pfam" id="PF00512">
    <property type="entry name" value="HisKA"/>
    <property type="match status" value="1"/>
</dbReference>
<dbReference type="Pfam" id="PF08447">
    <property type="entry name" value="PAS_3"/>
    <property type="match status" value="1"/>
</dbReference>
<keyword evidence="10" id="KW-1185">Reference proteome</keyword>
<dbReference type="PANTHER" id="PTHR43711">
    <property type="entry name" value="TWO-COMPONENT HISTIDINE KINASE"/>
    <property type="match status" value="1"/>
</dbReference>
<evidence type="ECO:0000313" key="9">
    <source>
        <dbReference type="EMBL" id="SDM43960.1"/>
    </source>
</evidence>
<dbReference type="InterPro" id="IPR013655">
    <property type="entry name" value="PAS_fold_3"/>
</dbReference>
<dbReference type="InterPro" id="IPR003661">
    <property type="entry name" value="HisK_dim/P_dom"/>
</dbReference>
<dbReference type="CDD" id="cd00130">
    <property type="entry name" value="PAS"/>
    <property type="match status" value="1"/>
</dbReference>
<dbReference type="FunFam" id="3.30.565.10:FF:000006">
    <property type="entry name" value="Sensor histidine kinase WalK"/>
    <property type="match status" value="1"/>
</dbReference>
<evidence type="ECO:0000259" key="8">
    <source>
        <dbReference type="PROSITE" id="PS50113"/>
    </source>
</evidence>
<dbReference type="CDD" id="cd00082">
    <property type="entry name" value="HisKA"/>
    <property type="match status" value="1"/>
</dbReference>
<dbReference type="PANTHER" id="PTHR43711:SF1">
    <property type="entry name" value="HISTIDINE KINASE 1"/>
    <property type="match status" value="1"/>
</dbReference>
<evidence type="ECO:0000256" key="2">
    <source>
        <dbReference type="ARBA" id="ARBA00012438"/>
    </source>
</evidence>
<dbReference type="PROSITE" id="PS50109">
    <property type="entry name" value="HIS_KIN"/>
    <property type="match status" value="1"/>
</dbReference>
<dbReference type="Pfam" id="PF02518">
    <property type="entry name" value="HATPase_c"/>
    <property type="match status" value="1"/>
</dbReference>